<keyword evidence="5 11" id="KW-0862">Zinc</keyword>
<evidence type="ECO:0000256" key="1">
    <source>
        <dbReference type="ARBA" id="ARBA00001947"/>
    </source>
</evidence>
<keyword evidence="14" id="KW-1185">Reference proteome</keyword>
<evidence type="ECO:0000256" key="10">
    <source>
        <dbReference type="ARBA" id="ARBA00030139"/>
    </source>
</evidence>
<dbReference type="InterPro" id="IPR036291">
    <property type="entry name" value="NAD(P)-bd_dom_sf"/>
</dbReference>
<evidence type="ECO:0000313" key="13">
    <source>
        <dbReference type="EMBL" id="PGH08301.1"/>
    </source>
</evidence>
<evidence type="ECO:0000256" key="3">
    <source>
        <dbReference type="ARBA" id="ARBA00022629"/>
    </source>
</evidence>
<dbReference type="InterPro" id="IPR011032">
    <property type="entry name" value="GroES-like_sf"/>
</dbReference>
<comment type="pathway">
    <text evidence="8">Carbohydrate degradation; L-arabinose degradation via L-arabinitol; D-xylulose 5-phosphate from L-arabinose (fungal route): step 4/5.</text>
</comment>
<dbReference type="PANTHER" id="PTHR43161">
    <property type="entry name" value="SORBITOL DEHYDROGENASE"/>
    <property type="match status" value="1"/>
</dbReference>
<evidence type="ECO:0000256" key="5">
    <source>
        <dbReference type="ARBA" id="ARBA00022833"/>
    </source>
</evidence>
<dbReference type="AlphaFoldDB" id="A0A2B7XHP9"/>
<dbReference type="InterPro" id="IPR013154">
    <property type="entry name" value="ADH-like_N"/>
</dbReference>
<comment type="cofactor">
    <cofactor evidence="1 11">
        <name>Zn(2+)</name>
        <dbReference type="ChEBI" id="CHEBI:29105"/>
    </cofactor>
</comment>
<evidence type="ECO:0000256" key="7">
    <source>
        <dbReference type="ARBA" id="ARBA00024843"/>
    </source>
</evidence>
<dbReference type="PROSITE" id="PS00059">
    <property type="entry name" value="ADH_ZINC"/>
    <property type="match status" value="1"/>
</dbReference>
<dbReference type="EMBL" id="PDNA01000161">
    <property type="protein sequence ID" value="PGH08301.1"/>
    <property type="molecule type" value="Genomic_DNA"/>
</dbReference>
<protein>
    <recommendedName>
        <fullName evidence="9">D-xylulose reductase</fullName>
        <ecNumber evidence="9">1.1.1.9</ecNumber>
    </recommendedName>
    <alternativeName>
        <fullName evidence="10">Xylitol dehydrogenase A</fullName>
    </alternativeName>
</protein>
<evidence type="ECO:0000256" key="9">
    <source>
        <dbReference type="ARBA" id="ARBA00026119"/>
    </source>
</evidence>
<dbReference type="SUPFAM" id="SSF50129">
    <property type="entry name" value="GroES-like"/>
    <property type="match status" value="1"/>
</dbReference>
<evidence type="ECO:0000259" key="12">
    <source>
        <dbReference type="SMART" id="SM00829"/>
    </source>
</evidence>
<reference evidence="13 14" key="1">
    <citation type="submission" date="2017-10" db="EMBL/GenBank/DDBJ databases">
        <title>Comparative genomics in systemic dimorphic fungi from Ajellomycetaceae.</title>
        <authorList>
            <person name="Munoz J.F."/>
            <person name="Mcewen J.G."/>
            <person name="Clay O.K."/>
            <person name="Cuomo C.A."/>
        </authorList>
    </citation>
    <scope>NUCLEOTIDE SEQUENCE [LARGE SCALE GENOMIC DNA]</scope>
    <source>
        <strain evidence="13 14">UAMH7299</strain>
    </source>
</reference>
<evidence type="ECO:0000313" key="14">
    <source>
        <dbReference type="Proteomes" id="UP000224634"/>
    </source>
</evidence>
<dbReference type="Gene3D" id="3.40.50.720">
    <property type="entry name" value="NAD(P)-binding Rossmann-like Domain"/>
    <property type="match status" value="1"/>
</dbReference>
<keyword evidence="3" id="KW-0859">Xylose metabolism</keyword>
<dbReference type="Proteomes" id="UP000224634">
    <property type="component" value="Unassembled WGS sequence"/>
</dbReference>
<dbReference type="GO" id="GO:0006062">
    <property type="term" value="P:sorbitol catabolic process"/>
    <property type="evidence" value="ECO:0007669"/>
    <property type="project" value="TreeGrafter"/>
</dbReference>
<dbReference type="OrthoDB" id="1879366at2759"/>
<dbReference type="PANTHER" id="PTHR43161:SF9">
    <property type="entry name" value="SORBITOL DEHYDROGENASE"/>
    <property type="match status" value="1"/>
</dbReference>
<comment type="caution">
    <text evidence="13">The sequence shown here is derived from an EMBL/GenBank/DDBJ whole genome shotgun (WGS) entry which is preliminary data.</text>
</comment>
<dbReference type="GO" id="GO:0046526">
    <property type="term" value="F:D-xylulose reductase activity"/>
    <property type="evidence" value="ECO:0007669"/>
    <property type="project" value="UniProtKB-EC"/>
</dbReference>
<feature type="domain" description="Enoyl reductase (ER)" evidence="12">
    <location>
        <begin position="23"/>
        <end position="377"/>
    </location>
</feature>
<dbReference type="EC" id="1.1.1.9" evidence="9"/>
<name>A0A2B7XHP9_POLH7</name>
<dbReference type="STRING" id="1447883.A0A2B7XHP9"/>
<dbReference type="InterPro" id="IPR002328">
    <property type="entry name" value="ADH_Zn_CS"/>
</dbReference>
<proteinExistence type="inferred from homology"/>
<sequence>MPSNISLPNQALLMDGVDKLDIRAYPLTLPTTADGNAAVPTGCVLVRVKATGICGSDIHLWKHGSAVGTVVTEPYAMGHECAGQVVAVAEDIADWKVGDRIAIKPGVACFACEDCTRGYGNLCANMRYSGTPGVDGGCQTYRVVPVTQLVRLTPKISWTEAGLIQPLAVSIQMARQAGLRNSQKVMILGGGCIGLLLGAMAKSFGASQVVVFEKQTHRVEFAKSYCADHAFQNPPRNNPDETTQAYATRVSKHILESVPGVGRGFDICIEATGAEECMQMGIKLCRPGGTYIQVGMYRGKLPEINMMEVCVKQLNVRGTIRYGTNCFEEAVELIDRGLVDVKRLVSHTFDFNDSLSAFEAVYNLHDVQGKEVFKTVILHGDGDQGLESVVHGESS</sequence>
<comment type="function">
    <text evidence="7">Xylitol dehydrogenase which catalyzes the conversion of xylitol to D-xylulose. Xylose is a major component of hemicelluloses such as xylan. Most fungi utilize D-xylose via three enzymatic reactions, xylose reductase (XR), xylitol dehydrogenase (XDH), and xylulokinase, to form xylulose 5-phosphate, which enters pentose phosphate pathway.</text>
</comment>
<dbReference type="GO" id="GO:0042732">
    <property type="term" value="P:D-xylose metabolic process"/>
    <property type="evidence" value="ECO:0007669"/>
    <property type="project" value="UniProtKB-KW"/>
</dbReference>
<evidence type="ECO:0000256" key="4">
    <source>
        <dbReference type="ARBA" id="ARBA00022723"/>
    </source>
</evidence>
<dbReference type="InterPro" id="IPR020843">
    <property type="entry name" value="ER"/>
</dbReference>
<organism evidence="13 14">
    <name type="scientific">Polytolypa hystricis (strain UAMH7299)</name>
    <dbReference type="NCBI Taxonomy" id="1447883"/>
    <lineage>
        <taxon>Eukaryota</taxon>
        <taxon>Fungi</taxon>
        <taxon>Dikarya</taxon>
        <taxon>Ascomycota</taxon>
        <taxon>Pezizomycotina</taxon>
        <taxon>Eurotiomycetes</taxon>
        <taxon>Eurotiomycetidae</taxon>
        <taxon>Onygenales</taxon>
        <taxon>Onygenales incertae sedis</taxon>
        <taxon>Polytolypa</taxon>
    </lineage>
</organism>
<keyword evidence="4 11" id="KW-0479">Metal-binding</keyword>
<comment type="similarity">
    <text evidence="2 11">Belongs to the zinc-containing alcohol dehydrogenase family.</text>
</comment>
<dbReference type="InterPro" id="IPR013149">
    <property type="entry name" value="ADH-like_C"/>
</dbReference>
<accession>A0A2B7XHP9</accession>
<evidence type="ECO:0000256" key="2">
    <source>
        <dbReference type="ARBA" id="ARBA00008072"/>
    </source>
</evidence>
<dbReference type="SMART" id="SM00829">
    <property type="entry name" value="PKS_ER"/>
    <property type="match status" value="1"/>
</dbReference>
<evidence type="ECO:0000256" key="6">
    <source>
        <dbReference type="ARBA" id="ARBA00023002"/>
    </source>
</evidence>
<dbReference type="Pfam" id="PF00107">
    <property type="entry name" value="ADH_zinc_N"/>
    <property type="match status" value="1"/>
</dbReference>
<gene>
    <name evidence="13" type="ORF">AJ80_07897</name>
</gene>
<keyword evidence="3" id="KW-0119">Carbohydrate metabolism</keyword>
<dbReference type="GO" id="GO:0003939">
    <property type="term" value="F:L-iditol 2-dehydrogenase (NAD+) activity"/>
    <property type="evidence" value="ECO:0007669"/>
    <property type="project" value="TreeGrafter"/>
</dbReference>
<keyword evidence="6" id="KW-0560">Oxidoreductase</keyword>
<dbReference type="Gene3D" id="3.90.180.10">
    <property type="entry name" value="Medium-chain alcohol dehydrogenases, catalytic domain"/>
    <property type="match status" value="1"/>
</dbReference>
<dbReference type="Pfam" id="PF08240">
    <property type="entry name" value="ADH_N"/>
    <property type="match status" value="1"/>
</dbReference>
<dbReference type="SUPFAM" id="SSF51735">
    <property type="entry name" value="NAD(P)-binding Rossmann-fold domains"/>
    <property type="match status" value="1"/>
</dbReference>
<evidence type="ECO:0000256" key="11">
    <source>
        <dbReference type="RuleBase" id="RU361277"/>
    </source>
</evidence>
<evidence type="ECO:0000256" key="8">
    <source>
        <dbReference type="ARBA" id="ARBA00025713"/>
    </source>
</evidence>
<dbReference type="GO" id="GO:0008270">
    <property type="term" value="F:zinc ion binding"/>
    <property type="evidence" value="ECO:0007669"/>
    <property type="project" value="InterPro"/>
</dbReference>